<dbReference type="Proteomes" id="UP000184603">
    <property type="component" value="Unassembled WGS sequence"/>
</dbReference>
<keyword evidence="2" id="KW-1185">Reference proteome</keyword>
<proteinExistence type="predicted"/>
<evidence type="ECO:0000313" key="2">
    <source>
        <dbReference type="Proteomes" id="UP000184603"/>
    </source>
</evidence>
<organism evidence="1 2">
    <name type="scientific">Desulfopila aestuarii DSM 18488</name>
    <dbReference type="NCBI Taxonomy" id="1121416"/>
    <lineage>
        <taxon>Bacteria</taxon>
        <taxon>Pseudomonadati</taxon>
        <taxon>Thermodesulfobacteriota</taxon>
        <taxon>Desulfobulbia</taxon>
        <taxon>Desulfobulbales</taxon>
        <taxon>Desulfocapsaceae</taxon>
        <taxon>Desulfopila</taxon>
    </lineage>
</organism>
<sequence length="328" mass="37247">MLTEVNRENGCAVYQIEDSAETTVNRYILSTPETRAICNDPLVMGYEYTEKLEAACATFFRLTAQTTPISLQENRSMVFNILRGGLNFGLRGALAKAFGWNTHSSSFVTAQRARVTEDSELWHITEDEYKKISFPQKAQIIIGDVVATGTSLRHGLDIMVKEAVKQGIELGSILFFTIGGLMSEERLIEADNACRRHFPNYEGTHVCYIEGRFFVPTIESRVSIKITGTDLMRCNSLMAPEFIESNFEAPSYPLERCTIYDAGSRAFQIREYLEDVIDYWQKVLKLSKNMTFVEMMAERFPELDVTRFGNVSLEQVARDQLQKLSLIS</sequence>
<accession>A0A1M7YAR4</accession>
<gene>
    <name evidence="1" type="ORF">SAMN02745220_03004</name>
</gene>
<dbReference type="OrthoDB" id="3454234at2"/>
<evidence type="ECO:0008006" key="3">
    <source>
        <dbReference type="Google" id="ProtNLM"/>
    </source>
</evidence>
<dbReference type="EMBL" id="FRFE01000015">
    <property type="protein sequence ID" value="SHO49681.1"/>
    <property type="molecule type" value="Genomic_DNA"/>
</dbReference>
<protein>
    <recommendedName>
        <fullName evidence="3">Phosphoribosyl transferase domain-containing protein</fullName>
    </recommendedName>
</protein>
<dbReference type="AlphaFoldDB" id="A0A1M7YAR4"/>
<reference evidence="1 2" key="1">
    <citation type="submission" date="2016-12" db="EMBL/GenBank/DDBJ databases">
        <authorList>
            <person name="Song W.-J."/>
            <person name="Kurnit D.M."/>
        </authorList>
    </citation>
    <scope>NUCLEOTIDE SEQUENCE [LARGE SCALE GENOMIC DNA]</scope>
    <source>
        <strain evidence="1 2">DSM 18488</strain>
    </source>
</reference>
<evidence type="ECO:0000313" key="1">
    <source>
        <dbReference type="EMBL" id="SHO49681.1"/>
    </source>
</evidence>
<name>A0A1M7YAR4_9BACT</name>
<dbReference type="RefSeq" id="WP_073614407.1">
    <property type="nucleotide sequence ID" value="NZ_FRFE01000015.1"/>
</dbReference>